<reference evidence="5 6" key="1">
    <citation type="journal article" date="2024" name="Front Chem Biol">
        <title>Unveiling the potential of Daldinia eschscholtzii MFLUCC 19-0629 through bioactivity and bioinformatics studies for enhanced sustainable agriculture production.</title>
        <authorList>
            <person name="Brooks S."/>
            <person name="Weaver J.A."/>
            <person name="Klomchit A."/>
            <person name="Alharthi S.A."/>
            <person name="Onlamun T."/>
            <person name="Nurani R."/>
            <person name="Vong T.K."/>
            <person name="Alberti F."/>
            <person name="Greco C."/>
        </authorList>
    </citation>
    <scope>NUCLEOTIDE SEQUENCE [LARGE SCALE GENOMIC DNA]</scope>
    <source>
        <strain evidence="5">MFLUCC 19-0629</strain>
    </source>
</reference>
<dbReference type="GO" id="GO:0032259">
    <property type="term" value="P:methylation"/>
    <property type="evidence" value="ECO:0007669"/>
    <property type="project" value="UniProtKB-KW"/>
</dbReference>
<comment type="caution">
    <text evidence="5">The sequence shown here is derived from an EMBL/GenBank/DDBJ whole genome shotgun (WGS) entry which is preliminary data.</text>
</comment>
<sequence length="459" mass="51204">MTSSTSLSELTRQLLAKAEKVESLTPKETGQVLFQLEGQSPELKKARRELLEITQEIQVRARGPADLLEQYQIQYNAFSCLRWLLHFKIFTHVPTDSKPIAYTALASLASVPLGRLQSVARMAMTAGLFTEPDSAHIAHSPLSLRFATDALLRDWAIFITKYGAPATQAMTEATEKWGDSKALDQTAWNVFGDTNKTFFEYLKDVPGMVDLFSRYMQSQGLSEGMRLEHVIEGFDWAKLDANAHIIDVSHYPSIIYATIRKQHSQNTNSVGKVGGSNGFVSVALAKAYPGFKFTVQDLPEAVEALSSTLSDLPEAITSRVQFKAHSFFDPQPPHQPGWPAPDVYFLRKILHDWPTDRAREILSQLATALQKGEKKKTKKAGARIVIMDIILPPPGTIARTQEAMLRVRDLSMAQAFNSQERNLTDWEELFESAEPKLQLISWKQPPGSAMAVMEVGLAE</sequence>
<keyword evidence="6" id="KW-1185">Reference proteome</keyword>
<accession>A0AAX6MGQ0</accession>
<feature type="domain" description="O-methyltransferase C-terminal" evidence="4">
    <location>
        <begin position="265"/>
        <end position="433"/>
    </location>
</feature>
<dbReference type="Gene3D" id="3.40.50.150">
    <property type="entry name" value="Vaccinia Virus protein VP39"/>
    <property type="match status" value="1"/>
</dbReference>
<evidence type="ECO:0000313" key="5">
    <source>
        <dbReference type="EMBL" id="KAK6951351.1"/>
    </source>
</evidence>
<dbReference type="InterPro" id="IPR036388">
    <property type="entry name" value="WH-like_DNA-bd_sf"/>
</dbReference>
<dbReference type="InterPro" id="IPR036390">
    <property type="entry name" value="WH_DNA-bd_sf"/>
</dbReference>
<dbReference type="SUPFAM" id="SSF46785">
    <property type="entry name" value="Winged helix' DNA-binding domain"/>
    <property type="match status" value="1"/>
</dbReference>
<keyword evidence="1" id="KW-0489">Methyltransferase</keyword>
<organism evidence="5 6">
    <name type="scientific">Daldinia eschscholtzii</name>
    <dbReference type="NCBI Taxonomy" id="292717"/>
    <lineage>
        <taxon>Eukaryota</taxon>
        <taxon>Fungi</taxon>
        <taxon>Dikarya</taxon>
        <taxon>Ascomycota</taxon>
        <taxon>Pezizomycotina</taxon>
        <taxon>Sordariomycetes</taxon>
        <taxon>Xylariomycetidae</taxon>
        <taxon>Xylariales</taxon>
        <taxon>Hypoxylaceae</taxon>
        <taxon>Daldinia</taxon>
    </lineage>
</organism>
<evidence type="ECO:0000256" key="1">
    <source>
        <dbReference type="ARBA" id="ARBA00022603"/>
    </source>
</evidence>
<keyword evidence="2" id="KW-0808">Transferase</keyword>
<dbReference type="EMBL" id="JBANMG010000007">
    <property type="protein sequence ID" value="KAK6951351.1"/>
    <property type="molecule type" value="Genomic_DNA"/>
</dbReference>
<dbReference type="Pfam" id="PF00891">
    <property type="entry name" value="Methyltransf_2"/>
    <property type="match status" value="1"/>
</dbReference>
<dbReference type="InterPro" id="IPR029063">
    <property type="entry name" value="SAM-dependent_MTases_sf"/>
</dbReference>
<keyword evidence="3" id="KW-0949">S-adenosyl-L-methionine</keyword>
<dbReference type="InterPro" id="IPR001077">
    <property type="entry name" value="COMT_C"/>
</dbReference>
<dbReference type="AlphaFoldDB" id="A0AAX6MGQ0"/>
<protein>
    <recommendedName>
        <fullName evidence="4">O-methyltransferase C-terminal domain-containing protein</fullName>
    </recommendedName>
</protein>
<dbReference type="Proteomes" id="UP001369815">
    <property type="component" value="Unassembled WGS sequence"/>
</dbReference>
<name>A0AAX6MGQ0_9PEZI</name>
<dbReference type="Gene3D" id="1.10.10.10">
    <property type="entry name" value="Winged helix-like DNA-binding domain superfamily/Winged helix DNA-binding domain"/>
    <property type="match status" value="1"/>
</dbReference>
<dbReference type="SUPFAM" id="SSF53335">
    <property type="entry name" value="S-adenosyl-L-methionine-dependent methyltransferases"/>
    <property type="match status" value="1"/>
</dbReference>
<gene>
    <name evidence="5" type="ORF">Daesc_007885</name>
</gene>
<dbReference type="PANTHER" id="PTHR43712">
    <property type="entry name" value="PUTATIVE (AFU_ORTHOLOGUE AFUA_4G14580)-RELATED"/>
    <property type="match status" value="1"/>
</dbReference>
<evidence type="ECO:0000256" key="2">
    <source>
        <dbReference type="ARBA" id="ARBA00022679"/>
    </source>
</evidence>
<dbReference type="PROSITE" id="PS51683">
    <property type="entry name" value="SAM_OMT_II"/>
    <property type="match status" value="1"/>
</dbReference>
<proteinExistence type="predicted"/>
<evidence type="ECO:0000313" key="6">
    <source>
        <dbReference type="Proteomes" id="UP001369815"/>
    </source>
</evidence>
<evidence type="ECO:0000256" key="3">
    <source>
        <dbReference type="ARBA" id="ARBA00022691"/>
    </source>
</evidence>
<dbReference type="GO" id="GO:0008171">
    <property type="term" value="F:O-methyltransferase activity"/>
    <property type="evidence" value="ECO:0007669"/>
    <property type="project" value="InterPro"/>
</dbReference>
<dbReference type="PANTHER" id="PTHR43712:SF19">
    <property type="entry name" value="DUAL O-METHYLTRANSFERASE_FAD-DEPENDENT MONOOXYGENASE ELCB"/>
    <property type="match status" value="1"/>
</dbReference>
<evidence type="ECO:0000259" key="4">
    <source>
        <dbReference type="Pfam" id="PF00891"/>
    </source>
</evidence>
<dbReference type="InterPro" id="IPR016461">
    <property type="entry name" value="COMT-like"/>
</dbReference>